<organism evidence="2 3">
    <name type="scientific">Candidatus Merdicola faecigallinarum</name>
    <dbReference type="NCBI Taxonomy" id="2840862"/>
    <lineage>
        <taxon>Bacteria</taxon>
        <taxon>Bacillati</taxon>
        <taxon>Bacillota</taxon>
        <taxon>Clostridia</taxon>
        <taxon>Candidatus Merdicola</taxon>
    </lineage>
</organism>
<dbReference type="AlphaFoldDB" id="A0A9D1M1K0"/>
<dbReference type="EMBL" id="DVNH01000031">
    <property type="protein sequence ID" value="HIU51903.1"/>
    <property type="molecule type" value="Genomic_DNA"/>
</dbReference>
<reference evidence="2" key="2">
    <citation type="journal article" date="2021" name="PeerJ">
        <title>Extensive microbial diversity within the chicken gut microbiome revealed by metagenomics and culture.</title>
        <authorList>
            <person name="Gilroy R."/>
            <person name="Ravi A."/>
            <person name="Getino M."/>
            <person name="Pursley I."/>
            <person name="Horton D.L."/>
            <person name="Alikhan N.F."/>
            <person name="Baker D."/>
            <person name="Gharbi K."/>
            <person name="Hall N."/>
            <person name="Watson M."/>
            <person name="Adriaenssens E.M."/>
            <person name="Foster-Nyarko E."/>
            <person name="Jarju S."/>
            <person name="Secka A."/>
            <person name="Antonio M."/>
            <person name="Oren A."/>
            <person name="Chaudhuri R.R."/>
            <person name="La Ragione R."/>
            <person name="Hildebrand F."/>
            <person name="Pallen M.J."/>
        </authorList>
    </citation>
    <scope>NUCLEOTIDE SEQUENCE</scope>
    <source>
        <strain evidence="2">CHK195-15760</strain>
    </source>
</reference>
<sequence>MSLKKKIIILVTIVTIFILCIVGYFLYDYFTPSTVTSTDQKFSLTIPGKVKYKTRQDENKNYNLELYSVKDEMFIYSTVIEKTEPVQVKNAVQMEKDDLANVRKELKDITDISERSLDSGNAYEYSYTYYDESYQDHLFAQIVWIETEKNIYILDCEVITKNQEKYKPIFNEIISSFDEHNS</sequence>
<evidence type="ECO:0000313" key="2">
    <source>
        <dbReference type="EMBL" id="HIU51903.1"/>
    </source>
</evidence>
<name>A0A9D1M1K0_9FIRM</name>
<keyword evidence="1" id="KW-0472">Membrane</keyword>
<keyword evidence="1" id="KW-0812">Transmembrane</keyword>
<evidence type="ECO:0000256" key="1">
    <source>
        <dbReference type="SAM" id="Phobius"/>
    </source>
</evidence>
<reference evidence="2" key="1">
    <citation type="submission" date="2020-10" db="EMBL/GenBank/DDBJ databases">
        <authorList>
            <person name="Gilroy R."/>
        </authorList>
    </citation>
    <scope>NUCLEOTIDE SEQUENCE</scope>
    <source>
        <strain evidence="2">CHK195-15760</strain>
    </source>
</reference>
<accession>A0A9D1M1K0</accession>
<protein>
    <submittedName>
        <fullName evidence="2">Uncharacterized protein</fullName>
    </submittedName>
</protein>
<gene>
    <name evidence="2" type="ORF">IAB70_04715</name>
</gene>
<dbReference type="Gene3D" id="3.40.1000.10">
    <property type="entry name" value="Mog1/PsbP, alpha/beta/alpha sandwich"/>
    <property type="match status" value="1"/>
</dbReference>
<comment type="caution">
    <text evidence="2">The sequence shown here is derived from an EMBL/GenBank/DDBJ whole genome shotgun (WGS) entry which is preliminary data.</text>
</comment>
<proteinExistence type="predicted"/>
<feature type="transmembrane region" description="Helical" evidence="1">
    <location>
        <begin position="7"/>
        <end position="27"/>
    </location>
</feature>
<dbReference type="Proteomes" id="UP000824093">
    <property type="component" value="Unassembled WGS sequence"/>
</dbReference>
<evidence type="ECO:0000313" key="3">
    <source>
        <dbReference type="Proteomes" id="UP000824093"/>
    </source>
</evidence>
<keyword evidence="1" id="KW-1133">Transmembrane helix</keyword>